<dbReference type="PANTHER" id="PTHR43024">
    <property type="entry name" value="UDP-N-ACETYLMURAMOYL-TRIPEPTIDE--D-ALANYL-D-ALANINE LIGASE"/>
    <property type="match status" value="1"/>
</dbReference>
<feature type="binding site" evidence="10">
    <location>
        <begin position="114"/>
        <end position="120"/>
    </location>
    <ligand>
        <name>ATP</name>
        <dbReference type="ChEBI" id="CHEBI:30616"/>
    </ligand>
</feature>
<dbReference type="EMBL" id="JAENIJ010000022">
    <property type="protein sequence ID" value="MBK1883460.1"/>
    <property type="molecule type" value="Genomic_DNA"/>
</dbReference>
<dbReference type="Proteomes" id="UP000603141">
    <property type="component" value="Unassembled WGS sequence"/>
</dbReference>
<evidence type="ECO:0000256" key="8">
    <source>
        <dbReference type="ARBA" id="ARBA00023306"/>
    </source>
</evidence>
<sequence>MKPITARELAQILGTTVSVGDREVVVSGGVSTDTRKLPDHSAFFALRGENFNGDHFARKALENGAVVAVVQSWEGEAPPSGTAVIVVTDTLLCLQQLACWWRKQLDIPVVAITGSNGKTSTKDFTAAVLSKRYQVSATKGNLNNHIGVPLTVLSTTPEHTAAVWEMGMNHSGEIAPLCEIARPKYGIITNIGTAHIEFLGSREAIAEEKGTLARALPEDGKLFVPAACDFNEYFRQRTHAMLIPVGNGRGLVRAENLRFTGDGSQFDLVIHGETPVSVSLPVPGRHMVTNALLAAGVGWKLGVPPEEIADALQYAVLTGGRLRRFDYEGVTVIDDTYNANPESMAAAIDTLAETPVEAGSRRIIVLGRMGELGPFAPAAHQRTGELAAARNLTVIAVGQGAEGIAVGAGDAPYFTDFDEAASWLTRETKPGDAVLFKGSRTATIEKVMHAAFPRTSC</sequence>
<evidence type="ECO:0000256" key="6">
    <source>
        <dbReference type="ARBA" id="ARBA00022960"/>
    </source>
</evidence>
<evidence type="ECO:0000256" key="2">
    <source>
        <dbReference type="ARBA" id="ARBA00022598"/>
    </source>
</evidence>
<dbReference type="HAMAP" id="MF_02019">
    <property type="entry name" value="MurF"/>
    <property type="match status" value="1"/>
</dbReference>
<dbReference type="SUPFAM" id="SSF63418">
    <property type="entry name" value="MurE/MurF N-terminal domain"/>
    <property type="match status" value="1"/>
</dbReference>
<dbReference type="InterPro" id="IPR051046">
    <property type="entry name" value="MurCDEF_CellWall_CoF430Synth"/>
</dbReference>
<proteinExistence type="inferred from homology"/>
<keyword evidence="7 10" id="KW-0573">Peptidoglycan synthesis</keyword>
<evidence type="ECO:0000313" key="16">
    <source>
        <dbReference type="Proteomes" id="UP000603141"/>
    </source>
</evidence>
<dbReference type="Gene3D" id="3.40.1390.10">
    <property type="entry name" value="MurE/MurF, N-terminal domain"/>
    <property type="match status" value="1"/>
</dbReference>
<dbReference type="SUPFAM" id="SSF53244">
    <property type="entry name" value="MurD-like peptide ligases, peptide-binding domain"/>
    <property type="match status" value="1"/>
</dbReference>
<comment type="subcellular location">
    <subcellularLocation>
        <location evidence="10 11">Cytoplasm</location>
    </subcellularLocation>
</comment>
<keyword evidence="5 10" id="KW-0067">ATP-binding</keyword>
<evidence type="ECO:0000256" key="10">
    <source>
        <dbReference type="HAMAP-Rule" id="MF_02019"/>
    </source>
</evidence>
<dbReference type="RefSeq" id="WP_200271637.1">
    <property type="nucleotide sequence ID" value="NZ_JAENIJ010000022.1"/>
</dbReference>
<dbReference type="EC" id="6.3.2.10" evidence="10 11"/>
<keyword evidence="2 10" id="KW-0436">Ligase</keyword>
<accession>A0A934VWN3</accession>
<dbReference type="GO" id="GO:0071555">
    <property type="term" value="P:cell wall organization"/>
    <property type="evidence" value="ECO:0007669"/>
    <property type="project" value="UniProtKB-KW"/>
</dbReference>
<dbReference type="InterPro" id="IPR013221">
    <property type="entry name" value="Mur_ligase_cen"/>
</dbReference>
<keyword evidence="6 10" id="KW-0133">Cell shape</keyword>
<dbReference type="GO" id="GO:0051301">
    <property type="term" value="P:cell division"/>
    <property type="evidence" value="ECO:0007669"/>
    <property type="project" value="UniProtKB-KW"/>
</dbReference>
<dbReference type="SUPFAM" id="SSF53623">
    <property type="entry name" value="MurD-like peptide ligases, catalytic domain"/>
    <property type="match status" value="1"/>
</dbReference>
<dbReference type="Gene3D" id="3.90.190.20">
    <property type="entry name" value="Mur ligase, C-terminal domain"/>
    <property type="match status" value="1"/>
</dbReference>
<dbReference type="GO" id="GO:0005524">
    <property type="term" value="F:ATP binding"/>
    <property type="evidence" value="ECO:0007669"/>
    <property type="project" value="UniProtKB-UniRule"/>
</dbReference>
<keyword evidence="1 10" id="KW-0963">Cytoplasm</keyword>
<dbReference type="GO" id="GO:0047480">
    <property type="term" value="F:UDP-N-acetylmuramoyl-tripeptide-D-alanyl-D-alanine ligase activity"/>
    <property type="evidence" value="ECO:0007669"/>
    <property type="project" value="UniProtKB-UniRule"/>
</dbReference>
<evidence type="ECO:0000256" key="11">
    <source>
        <dbReference type="RuleBase" id="RU004136"/>
    </source>
</evidence>
<comment type="caution">
    <text evidence="15">The sequence shown here is derived from an EMBL/GenBank/DDBJ whole genome shotgun (WGS) entry which is preliminary data.</text>
</comment>
<evidence type="ECO:0000256" key="3">
    <source>
        <dbReference type="ARBA" id="ARBA00022618"/>
    </source>
</evidence>
<reference evidence="15" key="1">
    <citation type="submission" date="2021-01" db="EMBL/GenBank/DDBJ databases">
        <title>Modified the classification status of verrucomicrobia.</title>
        <authorList>
            <person name="Feng X."/>
        </authorList>
    </citation>
    <scope>NUCLEOTIDE SEQUENCE</scope>
    <source>
        <strain evidence="15">KCTC 22041</strain>
    </source>
</reference>
<name>A0A934VWN3_9BACT</name>
<evidence type="ECO:0000256" key="1">
    <source>
        <dbReference type="ARBA" id="ARBA00022490"/>
    </source>
</evidence>
<organism evidence="15 16">
    <name type="scientific">Luteolibacter pohnpeiensis</name>
    <dbReference type="NCBI Taxonomy" id="454153"/>
    <lineage>
        <taxon>Bacteria</taxon>
        <taxon>Pseudomonadati</taxon>
        <taxon>Verrucomicrobiota</taxon>
        <taxon>Verrucomicrobiia</taxon>
        <taxon>Verrucomicrobiales</taxon>
        <taxon>Verrucomicrobiaceae</taxon>
        <taxon>Luteolibacter</taxon>
    </lineage>
</organism>
<dbReference type="NCBIfam" id="TIGR01143">
    <property type="entry name" value="murF"/>
    <property type="match status" value="1"/>
</dbReference>
<dbReference type="InterPro" id="IPR000713">
    <property type="entry name" value="Mur_ligase_N"/>
</dbReference>
<keyword evidence="16" id="KW-1185">Reference proteome</keyword>
<dbReference type="InterPro" id="IPR035911">
    <property type="entry name" value="MurE/MurF_N"/>
</dbReference>
<evidence type="ECO:0000259" key="12">
    <source>
        <dbReference type="Pfam" id="PF01225"/>
    </source>
</evidence>
<dbReference type="Gene3D" id="3.40.1190.10">
    <property type="entry name" value="Mur-like, catalytic domain"/>
    <property type="match status" value="1"/>
</dbReference>
<dbReference type="GO" id="GO:0005737">
    <property type="term" value="C:cytoplasm"/>
    <property type="evidence" value="ECO:0007669"/>
    <property type="project" value="UniProtKB-SubCell"/>
</dbReference>
<evidence type="ECO:0000256" key="5">
    <source>
        <dbReference type="ARBA" id="ARBA00022840"/>
    </source>
</evidence>
<evidence type="ECO:0000256" key="4">
    <source>
        <dbReference type="ARBA" id="ARBA00022741"/>
    </source>
</evidence>
<comment type="similarity">
    <text evidence="10">Belongs to the MurCDEF family. MurF subfamily.</text>
</comment>
<comment type="catalytic activity">
    <reaction evidence="10 11">
        <text>D-alanyl-D-alanine + UDP-N-acetyl-alpha-D-muramoyl-L-alanyl-gamma-D-glutamyl-meso-2,6-diaminopimelate + ATP = UDP-N-acetyl-alpha-D-muramoyl-L-alanyl-gamma-D-glutamyl-meso-2,6-diaminopimeloyl-D-alanyl-D-alanine + ADP + phosphate + H(+)</text>
        <dbReference type="Rhea" id="RHEA:28374"/>
        <dbReference type="ChEBI" id="CHEBI:15378"/>
        <dbReference type="ChEBI" id="CHEBI:30616"/>
        <dbReference type="ChEBI" id="CHEBI:43474"/>
        <dbReference type="ChEBI" id="CHEBI:57822"/>
        <dbReference type="ChEBI" id="CHEBI:61386"/>
        <dbReference type="ChEBI" id="CHEBI:83905"/>
        <dbReference type="ChEBI" id="CHEBI:456216"/>
        <dbReference type="EC" id="6.3.2.10"/>
    </reaction>
</comment>
<evidence type="ECO:0000259" key="14">
    <source>
        <dbReference type="Pfam" id="PF08245"/>
    </source>
</evidence>
<evidence type="ECO:0000259" key="13">
    <source>
        <dbReference type="Pfam" id="PF02875"/>
    </source>
</evidence>
<feature type="domain" description="Mur ligase central" evidence="14">
    <location>
        <begin position="112"/>
        <end position="297"/>
    </location>
</feature>
<keyword evidence="9 10" id="KW-0961">Cell wall biogenesis/degradation</keyword>
<protein>
    <recommendedName>
        <fullName evidence="10 11">UDP-N-acetylmuramoyl-tripeptide--D-alanyl-D-alanine ligase</fullName>
        <ecNumber evidence="10 11">6.3.2.10</ecNumber>
    </recommendedName>
    <alternativeName>
        <fullName evidence="10">D-alanyl-D-alanine-adding enzyme</fullName>
    </alternativeName>
</protein>
<dbReference type="InterPro" id="IPR036615">
    <property type="entry name" value="Mur_ligase_C_dom_sf"/>
</dbReference>
<dbReference type="GO" id="GO:0008360">
    <property type="term" value="P:regulation of cell shape"/>
    <property type="evidence" value="ECO:0007669"/>
    <property type="project" value="UniProtKB-KW"/>
</dbReference>
<keyword evidence="4 10" id="KW-0547">Nucleotide-binding</keyword>
<keyword evidence="8 10" id="KW-0131">Cell cycle</keyword>
<evidence type="ECO:0000256" key="9">
    <source>
        <dbReference type="ARBA" id="ARBA00023316"/>
    </source>
</evidence>
<comment type="pathway">
    <text evidence="10 11">Cell wall biogenesis; peptidoglycan biosynthesis.</text>
</comment>
<feature type="domain" description="Mur ligase C-terminal" evidence="13">
    <location>
        <begin position="320"/>
        <end position="440"/>
    </location>
</feature>
<gene>
    <name evidence="10" type="primary">murF</name>
    <name evidence="15" type="ORF">JIN85_13620</name>
</gene>
<dbReference type="Pfam" id="PF08245">
    <property type="entry name" value="Mur_ligase_M"/>
    <property type="match status" value="1"/>
</dbReference>
<keyword evidence="3 10" id="KW-0132">Cell division</keyword>
<dbReference type="InterPro" id="IPR036565">
    <property type="entry name" value="Mur-like_cat_sf"/>
</dbReference>
<dbReference type="InterPro" id="IPR005863">
    <property type="entry name" value="UDP-N-AcMur_synth"/>
</dbReference>
<evidence type="ECO:0000256" key="7">
    <source>
        <dbReference type="ARBA" id="ARBA00022984"/>
    </source>
</evidence>
<dbReference type="AlphaFoldDB" id="A0A934VWN3"/>
<evidence type="ECO:0000313" key="15">
    <source>
        <dbReference type="EMBL" id="MBK1883460.1"/>
    </source>
</evidence>
<dbReference type="Pfam" id="PF02875">
    <property type="entry name" value="Mur_ligase_C"/>
    <property type="match status" value="1"/>
</dbReference>
<dbReference type="Pfam" id="PF01225">
    <property type="entry name" value="Mur_ligase"/>
    <property type="match status" value="1"/>
</dbReference>
<dbReference type="InterPro" id="IPR004101">
    <property type="entry name" value="Mur_ligase_C"/>
</dbReference>
<dbReference type="PANTHER" id="PTHR43024:SF1">
    <property type="entry name" value="UDP-N-ACETYLMURAMOYL-TRIPEPTIDE--D-ALANYL-D-ALANINE LIGASE"/>
    <property type="match status" value="1"/>
</dbReference>
<comment type="function">
    <text evidence="10 11">Involved in cell wall formation. Catalyzes the final step in the synthesis of UDP-N-acetylmuramoyl-pentapeptide, the precursor of murein.</text>
</comment>
<feature type="domain" description="Mur ligase N-terminal catalytic" evidence="12">
    <location>
        <begin position="29"/>
        <end position="98"/>
    </location>
</feature>
<dbReference type="GO" id="GO:0009252">
    <property type="term" value="P:peptidoglycan biosynthetic process"/>
    <property type="evidence" value="ECO:0007669"/>
    <property type="project" value="UniProtKB-UniRule"/>
</dbReference>